<reference evidence="1" key="2">
    <citation type="submission" date="2015-03" db="EMBL/GenBank/DDBJ databases">
        <authorList>
            <person name="Chow C.-E.T."/>
            <person name="Winget D.M."/>
            <person name="White R.A.III."/>
            <person name="Hallam S.J."/>
            <person name="Suttle C.A."/>
        </authorList>
    </citation>
    <scope>NUCLEOTIDE SEQUENCE</scope>
    <source>
        <strain evidence="1">Oxic1_7</strain>
    </source>
</reference>
<accession>A0A0F7LA04</accession>
<name>A0A0F7LA04_9VIRU</name>
<evidence type="ECO:0000313" key="1">
    <source>
        <dbReference type="EMBL" id="AKH48237.1"/>
    </source>
</evidence>
<proteinExistence type="predicted"/>
<reference evidence="1" key="1">
    <citation type="journal article" date="2015" name="Front. Microbiol.">
        <title>Combining genomic sequencing methods to explore viral diversity and reveal potential virus-host interactions.</title>
        <authorList>
            <person name="Chow C.E."/>
            <person name="Winget D.M."/>
            <person name="White R.A.III."/>
            <person name="Hallam S.J."/>
            <person name="Suttle C.A."/>
        </authorList>
    </citation>
    <scope>NUCLEOTIDE SEQUENCE</scope>
    <source>
        <strain evidence="1">Oxic1_7</strain>
    </source>
</reference>
<protein>
    <submittedName>
        <fullName evidence="1">Uncharacterized protein</fullName>
    </submittedName>
</protein>
<organism evidence="1">
    <name type="scientific">uncultured marine virus</name>
    <dbReference type="NCBI Taxonomy" id="186617"/>
    <lineage>
        <taxon>Viruses</taxon>
        <taxon>environmental samples</taxon>
    </lineage>
</organism>
<sequence>MHFSCLQFSCMHSLQSSSSSFISHIVLNSHSPDMLFFRLCVEFAPSKIAS</sequence>
<dbReference type="EMBL" id="KR029602">
    <property type="protein sequence ID" value="AKH48237.1"/>
    <property type="molecule type" value="Genomic_DNA"/>
</dbReference>